<feature type="region of interest" description="Disordered" evidence="1">
    <location>
        <begin position="39"/>
        <end position="77"/>
    </location>
</feature>
<name>A0ABW4YNF3_9BACL</name>
<reference evidence="3" key="1">
    <citation type="journal article" date="2019" name="Int. J. Syst. Evol. Microbiol.">
        <title>The Global Catalogue of Microorganisms (GCM) 10K type strain sequencing project: providing services to taxonomists for standard genome sequencing and annotation.</title>
        <authorList>
            <consortium name="The Broad Institute Genomics Platform"/>
            <consortium name="The Broad Institute Genome Sequencing Center for Infectious Disease"/>
            <person name="Wu L."/>
            <person name="Ma J."/>
        </authorList>
    </citation>
    <scope>NUCLEOTIDE SEQUENCE [LARGE SCALE GENOMIC DNA]</scope>
    <source>
        <strain evidence="3">GH52</strain>
    </source>
</reference>
<evidence type="ECO:0000313" key="2">
    <source>
        <dbReference type="EMBL" id="MFD2117004.1"/>
    </source>
</evidence>
<protein>
    <submittedName>
        <fullName evidence="2">Uncharacterized protein</fullName>
    </submittedName>
</protein>
<evidence type="ECO:0000313" key="3">
    <source>
        <dbReference type="Proteomes" id="UP001597362"/>
    </source>
</evidence>
<accession>A0ABW4YNF3</accession>
<dbReference type="EMBL" id="JBHUHO010000033">
    <property type="protein sequence ID" value="MFD2117004.1"/>
    <property type="molecule type" value="Genomic_DNA"/>
</dbReference>
<dbReference type="RefSeq" id="WP_377773731.1">
    <property type="nucleotide sequence ID" value="NZ_JBHUHO010000033.1"/>
</dbReference>
<gene>
    <name evidence="2" type="ORF">ACFSJH_14840</name>
</gene>
<evidence type="ECO:0000256" key="1">
    <source>
        <dbReference type="SAM" id="MobiDB-lite"/>
    </source>
</evidence>
<sequence length="219" mass="25581">MWVILLAVLGCYALAGLLVHALYWLESKMININIEASPNDSSNDKTDVTTTKVETESNDLENRKSQQASDSHRSSRFYQSRQSCQSRMKFHFHLRRQKERHFIFILGIYPSDIEWHLRSLFAFSRLTGRNVKLTIIHHHLSSEQRKLIEKFSQKYGDITLFGDELIDGNEHVSVWQLLQSTASDRRKQLLIHAQIITPNAKVIIVDLNKEEDLQQLPYY</sequence>
<organism evidence="2 3">
    <name type="scientific">Paenibacillus yanchengensis</name>
    <dbReference type="NCBI Taxonomy" id="2035833"/>
    <lineage>
        <taxon>Bacteria</taxon>
        <taxon>Bacillati</taxon>
        <taxon>Bacillota</taxon>
        <taxon>Bacilli</taxon>
        <taxon>Bacillales</taxon>
        <taxon>Paenibacillaceae</taxon>
        <taxon>Paenibacillus</taxon>
    </lineage>
</organism>
<comment type="caution">
    <text evidence="2">The sequence shown here is derived from an EMBL/GenBank/DDBJ whole genome shotgun (WGS) entry which is preliminary data.</text>
</comment>
<proteinExistence type="predicted"/>
<dbReference type="Proteomes" id="UP001597362">
    <property type="component" value="Unassembled WGS sequence"/>
</dbReference>
<keyword evidence="3" id="KW-1185">Reference proteome</keyword>